<protein>
    <recommendedName>
        <fullName evidence="4">Thioredoxin domain-containing protein</fullName>
    </recommendedName>
</protein>
<feature type="active site" description="Nucleophile" evidence="2">
    <location>
        <position position="35"/>
    </location>
</feature>
<dbReference type="PRINTS" id="PR00421">
    <property type="entry name" value="THIOREDOXIN"/>
</dbReference>
<organism evidence="5 6">
    <name type="scientific">Dibothriocephalus latus</name>
    <name type="common">Fish tapeworm</name>
    <name type="synonym">Diphyllobothrium latum</name>
    <dbReference type="NCBI Taxonomy" id="60516"/>
    <lineage>
        <taxon>Eukaryota</taxon>
        <taxon>Metazoa</taxon>
        <taxon>Spiralia</taxon>
        <taxon>Lophotrochozoa</taxon>
        <taxon>Platyhelminthes</taxon>
        <taxon>Cestoda</taxon>
        <taxon>Eucestoda</taxon>
        <taxon>Diphyllobothriidea</taxon>
        <taxon>Diphyllobothriidae</taxon>
        <taxon>Dibothriocephalus</taxon>
    </lineage>
</organism>
<dbReference type="OrthoDB" id="2121326at2759"/>
<keyword evidence="6" id="KW-1185">Reference proteome</keyword>
<feature type="disulfide bond" description="Redox-active" evidence="3">
    <location>
        <begin position="35"/>
        <end position="38"/>
    </location>
</feature>
<feature type="site" description="Contributes to redox potential value" evidence="2">
    <location>
        <position position="36"/>
    </location>
</feature>
<feature type="domain" description="Thioredoxin" evidence="4">
    <location>
        <begin position="1"/>
        <end position="91"/>
    </location>
</feature>
<proteinExistence type="predicted"/>
<feature type="active site" description="Nucleophile" evidence="2">
    <location>
        <position position="38"/>
    </location>
</feature>
<dbReference type="SUPFAM" id="SSF52833">
    <property type="entry name" value="Thioredoxin-like"/>
    <property type="match status" value="1"/>
</dbReference>
<dbReference type="PANTHER" id="PTHR46115">
    <property type="entry name" value="THIOREDOXIN-LIKE PROTEIN 1"/>
    <property type="match status" value="1"/>
</dbReference>
<sequence>MSTIKHIENDQSFREIVKSSDSESLIVVDFHATWCGPCKIIAPVFAELSRKYTSVKFVKVDVDKCEETAALYQITAIPTFIFIKDGKTVDT</sequence>
<name>A0A3P7M6U3_DIBLA</name>
<evidence type="ECO:0000313" key="5">
    <source>
        <dbReference type="EMBL" id="VDN21730.1"/>
    </source>
</evidence>
<feature type="site" description="Contributes to redox potential value" evidence="2">
    <location>
        <position position="37"/>
    </location>
</feature>
<evidence type="ECO:0000256" key="1">
    <source>
        <dbReference type="ARBA" id="ARBA00023157"/>
    </source>
</evidence>
<dbReference type="InterPro" id="IPR013766">
    <property type="entry name" value="Thioredoxin_domain"/>
</dbReference>
<dbReference type="PIRSF" id="PIRSF000077">
    <property type="entry name" value="Thioredoxin"/>
    <property type="match status" value="1"/>
</dbReference>
<dbReference type="Pfam" id="PF00085">
    <property type="entry name" value="Thioredoxin"/>
    <property type="match status" value="1"/>
</dbReference>
<keyword evidence="3" id="KW-0676">Redox-active center</keyword>
<evidence type="ECO:0000259" key="4">
    <source>
        <dbReference type="PROSITE" id="PS51352"/>
    </source>
</evidence>
<dbReference type="EMBL" id="UYRU01072016">
    <property type="protein sequence ID" value="VDN21730.1"/>
    <property type="molecule type" value="Genomic_DNA"/>
</dbReference>
<dbReference type="GO" id="GO:0015035">
    <property type="term" value="F:protein-disulfide reductase activity"/>
    <property type="evidence" value="ECO:0007669"/>
    <property type="project" value="InterPro"/>
</dbReference>
<evidence type="ECO:0000256" key="2">
    <source>
        <dbReference type="PIRSR" id="PIRSR000077-1"/>
    </source>
</evidence>
<evidence type="ECO:0000313" key="6">
    <source>
        <dbReference type="Proteomes" id="UP000281553"/>
    </source>
</evidence>
<dbReference type="CDD" id="cd02947">
    <property type="entry name" value="TRX_family"/>
    <property type="match status" value="1"/>
</dbReference>
<dbReference type="AlphaFoldDB" id="A0A3P7M6U3"/>
<feature type="non-terminal residue" evidence="5">
    <location>
        <position position="91"/>
    </location>
</feature>
<dbReference type="Gene3D" id="3.40.30.10">
    <property type="entry name" value="Glutaredoxin"/>
    <property type="match status" value="1"/>
</dbReference>
<dbReference type="PROSITE" id="PS51352">
    <property type="entry name" value="THIOREDOXIN_2"/>
    <property type="match status" value="1"/>
</dbReference>
<dbReference type="InterPro" id="IPR005746">
    <property type="entry name" value="Thioredoxin"/>
</dbReference>
<dbReference type="InterPro" id="IPR017937">
    <property type="entry name" value="Thioredoxin_CS"/>
</dbReference>
<gene>
    <name evidence="5" type="ORF">DILT_LOCUS13894</name>
</gene>
<dbReference type="PROSITE" id="PS00194">
    <property type="entry name" value="THIOREDOXIN_1"/>
    <property type="match status" value="1"/>
</dbReference>
<dbReference type="InterPro" id="IPR036249">
    <property type="entry name" value="Thioredoxin-like_sf"/>
</dbReference>
<reference evidence="5 6" key="1">
    <citation type="submission" date="2018-11" db="EMBL/GenBank/DDBJ databases">
        <authorList>
            <consortium name="Pathogen Informatics"/>
        </authorList>
    </citation>
    <scope>NUCLEOTIDE SEQUENCE [LARGE SCALE GENOMIC DNA]</scope>
</reference>
<feature type="site" description="Deprotonates C-terminal active site Cys" evidence="2">
    <location>
        <position position="29"/>
    </location>
</feature>
<dbReference type="Proteomes" id="UP000281553">
    <property type="component" value="Unassembled WGS sequence"/>
</dbReference>
<evidence type="ECO:0000256" key="3">
    <source>
        <dbReference type="PIRSR" id="PIRSR000077-4"/>
    </source>
</evidence>
<accession>A0A3P7M6U3</accession>
<dbReference type="NCBIfam" id="TIGR01068">
    <property type="entry name" value="thioredoxin"/>
    <property type="match status" value="1"/>
</dbReference>
<keyword evidence="1 3" id="KW-1015">Disulfide bond</keyword>